<dbReference type="SUPFAM" id="SSF47473">
    <property type="entry name" value="EF-hand"/>
    <property type="match status" value="1"/>
</dbReference>
<dbReference type="PROSITE" id="PS50222">
    <property type="entry name" value="EF_HAND_2"/>
    <property type="match status" value="2"/>
</dbReference>
<feature type="domain" description="EF-hand" evidence="3">
    <location>
        <begin position="9"/>
        <end position="44"/>
    </location>
</feature>
<feature type="non-terminal residue" evidence="4">
    <location>
        <position position="1"/>
    </location>
</feature>
<dbReference type="InterPro" id="IPR002048">
    <property type="entry name" value="EF_hand_dom"/>
</dbReference>
<keyword evidence="2" id="KW-0106">Calcium</keyword>
<dbReference type="GO" id="GO:0005509">
    <property type="term" value="F:calcium ion binding"/>
    <property type="evidence" value="ECO:0007669"/>
    <property type="project" value="InterPro"/>
</dbReference>
<dbReference type="SMART" id="SM00054">
    <property type="entry name" value="EFh"/>
    <property type="match status" value="2"/>
</dbReference>
<dbReference type="InterPro" id="IPR011992">
    <property type="entry name" value="EF-hand-dom_pair"/>
</dbReference>
<proteinExistence type="predicted"/>
<evidence type="ECO:0000313" key="4">
    <source>
        <dbReference type="EMBL" id="KAF9540566.1"/>
    </source>
</evidence>
<dbReference type="Gene3D" id="1.10.238.10">
    <property type="entry name" value="EF-hand"/>
    <property type="match status" value="1"/>
</dbReference>
<gene>
    <name evidence="4" type="primary">CALML5</name>
    <name evidence="4" type="ORF">EC957_004004</name>
</gene>
<feature type="domain" description="EF-hand" evidence="3">
    <location>
        <begin position="45"/>
        <end position="80"/>
    </location>
</feature>
<evidence type="ECO:0000259" key="3">
    <source>
        <dbReference type="PROSITE" id="PS50222"/>
    </source>
</evidence>
<dbReference type="FunFam" id="1.10.238.10:FF:000178">
    <property type="entry name" value="Calmodulin-2 A"/>
    <property type="match status" value="1"/>
</dbReference>
<dbReference type="Proteomes" id="UP000723463">
    <property type="component" value="Unassembled WGS sequence"/>
</dbReference>
<dbReference type="PANTHER" id="PTHR46311">
    <property type="entry name" value="CALCIUM-BINDING PROTEIN 8-RELATED"/>
    <property type="match status" value="1"/>
</dbReference>
<sequence length="85" mass="9302">TVSNPFTPAETADLKESFNAFDRNNDGTISRRELHLLLHTVGHKVNATGLETLLAKYDADQSGNIDFEEFLALAGTLIKNKVASK</sequence>
<dbReference type="AlphaFoldDB" id="A0A9P6F195"/>
<keyword evidence="1" id="KW-0677">Repeat</keyword>
<protein>
    <submittedName>
        <fullName evidence="4">Calmodulin-like protein 5</fullName>
    </submittedName>
</protein>
<dbReference type="CDD" id="cd00051">
    <property type="entry name" value="EFh"/>
    <property type="match status" value="1"/>
</dbReference>
<evidence type="ECO:0000256" key="1">
    <source>
        <dbReference type="ARBA" id="ARBA00022737"/>
    </source>
</evidence>
<dbReference type="PANTHER" id="PTHR46311:SF5">
    <property type="entry name" value="EF-HAND DOMAIN-CONTAINING PROTEIN"/>
    <property type="match status" value="1"/>
</dbReference>
<comment type="caution">
    <text evidence="4">The sequence shown here is derived from an EMBL/GenBank/DDBJ whole genome shotgun (WGS) entry which is preliminary data.</text>
</comment>
<evidence type="ECO:0000313" key="5">
    <source>
        <dbReference type="Proteomes" id="UP000723463"/>
    </source>
</evidence>
<evidence type="ECO:0000256" key="2">
    <source>
        <dbReference type="ARBA" id="ARBA00022837"/>
    </source>
</evidence>
<accession>A0A9P6F195</accession>
<dbReference type="PROSITE" id="PS00018">
    <property type="entry name" value="EF_HAND_1"/>
    <property type="match status" value="2"/>
</dbReference>
<keyword evidence="5" id="KW-1185">Reference proteome</keyword>
<reference evidence="4" key="1">
    <citation type="journal article" date="2020" name="Fungal Divers.">
        <title>Resolving the Mortierellaceae phylogeny through synthesis of multi-gene phylogenetics and phylogenomics.</title>
        <authorList>
            <person name="Vandepol N."/>
            <person name="Liber J."/>
            <person name="Desiro A."/>
            <person name="Na H."/>
            <person name="Kennedy M."/>
            <person name="Barry K."/>
            <person name="Grigoriev I.V."/>
            <person name="Miller A.N."/>
            <person name="O'Donnell K."/>
            <person name="Stajich J.E."/>
            <person name="Bonito G."/>
        </authorList>
    </citation>
    <scope>NUCLEOTIDE SEQUENCE</scope>
    <source>
        <strain evidence="4">NRRL 2591</strain>
    </source>
</reference>
<dbReference type="GO" id="GO:0032588">
    <property type="term" value="C:trans-Golgi network membrane"/>
    <property type="evidence" value="ECO:0007669"/>
    <property type="project" value="TreeGrafter"/>
</dbReference>
<dbReference type="InterPro" id="IPR018247">
    <property type="entry name" value="EF_Hand_1_Ca_BS"/>
</dbReference>
<organism evidence="4 5">
    <name type="scientific">Mortierella hygrophila</name>
    <dbReference type="NCBI Taxonomy" id="979708"/>
    <lineage>
        <taxon>Eukaryota</taxon>
        <taxon>Fungi</taxon>
        <taxon>Fungi incertae sedis</taxon>
        <taxon>Mucoromycota</taxon>
        <taxon>Mortierellomycotina</taxon>
        <taxon>Mortierellomycetes</taxon>
        <taxon>Mortierellales</taxon>
        <taxon>Mortierellaceae</taxon>
        <taxon>Mortierella</taxon>
    </lineage>
</organism>
<name>A0A9P6F195_9FUNG</name>
<dbReference type="EMBL" id="JAAAXW010000196">
    <property type="protein sequence ID" value="KAF9540566.1"/>
    <property type="molecule type" value="Genomic_DNA"/>
</dbReference>
<dbReference type="InterPro" id="IPR051111">
    <property type="entry name" value="Ca-binding_regulatory"/>
</dbReference>
<dbReference type="Pfam" id="PF13499">
    <property type="entry name" value="EF-hand_7"/>
    <property type="match status" value="1"/>
</dbReference>